<gene>
    <name evidence="12" type="ORF">PHYEVI_LOCUS10017</name>
</gene>
<dbReference type="SMART" id="SM00192">
    <property type="entry name" value="LDLa"/>
    <property type="match status" value="8"/>
</dbReference>
<dbReference type="PANTHER" id="PTHR24258:SF140">
    <property type="entry name" value="BCDNA.GH08420-RELATED"/>
    <property type="match status" value="1"/>
</dbReference>
<feature type="disulfide bond" evidence="5">
    <location>
        <begin position="2012"/>
        <end position="2024"/>
    </location>
</feature>
<feature type="compositionally biased region" description="Basic and acidic residues" evidence="8">
    <location>
        <begin position="604"/>
        <end position="613"/>
    </location>
</feature>
<dbReference type="PRINTS" id="PR00261">
    <property type="entry name" value="LDLRECEPTOR"/>
</dbReference>
<evidence type="ECO:0000256" key="2">
    <source>
        <dbReference type="ARBA" id="ARBA00022801"/>
    </source>
</evidence>
<feature type="compositionally biased region" description="Polar residues" evidence="8">
    <location>
        <begin position="614"/>
        <end position="626"/>
    </location>
</feature>
<dbReference type="InterPro" id="IPR001254">
    <property type="entry name" value="Trypsin_dom"/>
</dbReference>
<feature type="compositionally biased region" description="Polar residues" evidence="8">
    <location>
        <begin position="752"/>
        <end position="765"/>
    </location>
</feature>
<evidence type="ECO:0008006" key="14">
    <source>
        <dbReference type="Google" id="ProtNLM"/>
    </source>
</evidence>
<dbReference type="Gene3D" id="2.40.10.10">
    <property type="entry name" value="Trypsin-like serine proteases"/>
    <property type="match status" value="2"/>
</dbReference>
<dbReference type="EMBL" id="OU900100">
    <property type="protein sequence ID" value="CAH1186896.1"/>
    <property type="molecule type" value="Genomic_DNA"/>
</dbReference>
<evidence type="ECO:0000256" key="1">
    <source>
        <dbReference type="ARBA" id="ARBA00022670"/>
    </source>
</evidence>
<accession>A0A9P0E1C4</accession>
<evidence type="ECO:0000313" key="13">
    <source>
        <dbReference type="Proteomes" id="UP001153712"/>
    </source>
</evidence>
<keyword evidence="4 5" id="KW-1015">Disulfide bond</keyword>
<dbReference type="GO" id="GO:0006508">
    <property type="term" value="P:proteolysis"/>
    <property type="evidence" value="ECO:0007669"/>
    <property type="project" value="UniProtKB-KW"/>
</dbReference>
<dbReference type="InterPro" id="IPR001190">
    <property type="entry name" value="SRCR"/>
</dbReference>
<dbReference type="CDD" id="cd00190">
    <property type="entry name" value="Tryp_SPc"/>
    <property type="match status" value="1"/>
</dbReference>
<feature type="compositionally biased region" description="Basic and acidic residues" evidence="8">
    <location>
        <begin position="399"/>
        <end position="413"/>
    </location>
</feature>
<dbReference type="InterPro" id="IPR033116">
    <property type="entry name" value="TRYPSIN_SER"/>
</dbReference>
<evidence type="ECO:0000256" key="5">
    <source>
        <dbReference type="PROSITE-ProRule" id="PRU00124"/>
    </source>
</evidence>
<dbReference type="SMART" id="SM00020">
    <property type="entry name" value="Tryp_SPc"/>
    <property type="match status" value="1"/>
</dbReference>
<dbReference type="InterPro" id="IPR009003">
    <property type="entry name" value="Peptidase_S1_PA"/>
</dbReference>
<dbReference type="PROSITE" id="PS50240">
    <property type="entry name" value="TRYPSIN_DOM"/>
    <property type="match status" value="2"/>
</dbReference>
<dbReference type="InterPro" id="IPR002172">
    <property type="entry name" value="LDrepeatLR_classA_rpt"/>
</dbReference>
<dbReference type="Pfam" id="PF00057">
    <property type="entry name" value="Ldl_recept_a"/>
    <property type="match status" value="4"/>
</dbReference>
<feature type="region of interest" description="Disordered" evidence="8">
    <location>
        <begin position="586"/>
        <end position="626"/>
    </location>
</feature>
<evidence type="ECO:0000256" key="6">
    <source>
        <dbReference type="PROSITE-ProRule" id="PRU00196"/>
    </source>
</evidence>
<feature type="region of interest" description="Disordered" evidence="8">
    <location>
        <begin position="316"/>
        <end position="459"/>
    </location>
</feature>
<feature type="disulfide bond" evidence="5">
    <location>
        <begin position="1483"/>
        <end position="1498"/>
    </location>
</feature>
<feature type="compositionally biased region" description="Basic and acidic residues" evidence="8">
    <location>
        <begin position="586"/>
        <end position="596"/>
    </location>
</feature>
<feature type="disulfide bond" evidence="5">
    <location>
        <begin position="2101"/>
        <end position="2116"/>
    </location>
</feature>
<reference evidence="12" key="1">
    <citation type="submission" date="2022-01" db="EMBL/GenBank/DDBJ databases">
        <authorList>
            <person name="King R."/>
        </authorList>
    </citation>
    <scope>NUCLEOTIDE SEQUENCE</scope>
</reference>
<evidence type="ECO:0000256" key="8">
    <source>
        <dbReference type="SAM" id="MobiDB-lite"/>
    </source>
</evidence>
<feature type="compositionally biased region" description="Low complexity" evidence="8">
    <location>
        <begin position="733"/>
        <end position="745"/>
    </location>
</feature>
<evidence type="ECO:0000256" key="9">
    <source>
        <dbReference type="SAM" id="Phobius"/>
    </source>
</evidence>
<evidence type="ECO:0000259" key="10">
    <source>
        <dbReference type="PROSITE" id="PS50240"/>
    </source>
</evidence>
<dbReference type="PROSITE" id="PS50068">
    <property type="entry name" value="LDLRA_2"/>
    <property type="match status" value="8"/>
</dbReference>
<keyword evidence="3 7" id="KW-0720">Serine protease</keyword>
<comment type="caution">
    <text evidence="6">Lacks conserved residue(s) required for the propagation of feature annotation.</text>
</comment>
<dbReference type="Pfam" id="PF09342">
    <property type="entry name" value="DUF1986"/>
    <property type="match status" value="1"/>
</dbReference>
<feature type="compositionally biased region" description="Polar residues" evidence="8">
    <location>
        <begin position="673"/>
        <end position="702"/>
    </location>
</feature>
<feature type="compositionally biased region" description="Basic and acidic residues" evidence="8">
    <location>
        <begin position="703"/>
        <end position="717"/>
    </location>
</feature>
<keyword evidence="9" id="KW-1133">Transmembrane helix</keyword>
<feature type="domain" description="Peptidase S1" evidence="10">
    <location>
        <begin position="1217"/>
        <end position="1452"/>
    </location>
</feature>
<sequence>MVSPKKVCCNNGDKSPSPEPFKEPEGLVTIDLRGSKIEEVQKSSTQTKKTRKRVVEVILALFIFNITVFGIILYINEESYFFKAKPLVVKESIPGKENNVITINNLINKCVDTKPLKICCILFGDTDSDFYKYCLDNSVVLSAFQIDKRKKRDLTSQIYSDYQPPFAPIYDYPQDYFYESDYPYDLPPHEVHPYANTNEEKYMEQPYAEMPSPGYSIKVGIHHEEAVPRPVSKPLQPKFDSKPIPIPLSLDQFEENDNKNEVKPPIINTRILPNQDSKSTNDKIPPNTQITDDTSHLITTINPIKNVPLIISDRFKDTTSDPKEPTENSLNINDRFESISSNPTNDKEVTNESGNSGDLVTQPNDSLDKTDKPENMEKFINPLNANPEELNESSSIKSDSADNKDSNVSKTEEILPITSEKSTKVFDENSGHPTEPSSKIVEEDSLHISDIPEESGTTRIVPVSSIITETNEPVLQTSTSASTTSTSTTSTSTTSTSSTTTSTVSNSLLPENLSDGQTEPSILKEANHLDDLLTATEKAENTINIPDTPEISEGVSDSAFDYTSSAPVEKSTETQSVTTNKVEKQFEIPSKSEKNNNKPPQTDQLDKETRPEDANNNSPTTPINIEQNIVSSILSPQLSEDLATKSNNKEGQNYPIHSHKTEVDDETKKVETSTETNTQSDNSKDSVNNSQDVSELENTLVHSTEHSLTEVPSRMETENSETPTIRGQSKQDNSIQNNEINPNNYKNKEKTSTVSDNEGDQQWDNGGNEMKSEKDTLLGSPEMKSSNQDILSIDIPLEDNSEKVNSHIAKSSDNIDSRTRQKIDLTSASLDLQSNRQTSYNPCLNMQNSYAYANDPQQVLRIVPKSSPYIINPPIYPYVQSPFMLPQQFINQQFTNGPLQVSGPGGQFYICNPISGPNMNPANSNNVAGLPGVEVRRESANLQELVGNVQHLENSYNRSGSNEIECPTGYFACEDGSKCLPKFHLCDSEVNCDDASDETFCTCRERVGKFRQCDGYQDCPQGDDELGCFGCSEDEFSCDDWSKSRKSTCIPMEERCDNKIQCQITGKDEEDCSILTDKIGPQPVNKISNAVGFLHRNYKGKWFPTCYGDHDWSMDVCKIEAGPTAMLPKTHMMLTTNQYDGYFVNSLPNEDISLVKNCIQDRATFVECPPMYCGMRVTIRNPYRKNEVDVSAENIIEDLERAAPQEYVEELVGDSRIVGGKPSQPAAWPWLVSIYKNGNFHCGGVLINEWWIVTATHCVDKYWQFYYEIQAGSLRRFSYAPMEQHRWASVVIPNRNYDRTTLKHDIALMKLSSPVRFNRYIRPVCLPTEFTAGRDFMAGPSPGTICTTIGWGATMEHGADPDHVREVQVPIEKCTHKDDLGDEDICAGLAEGGKDACQGDSGGPLLCRNPNNPNQWYLAGVVSHGEGCARPNEPGVYTNVAKYVGWLAENMDETKFIARFPLQKCPGYECKLTNRCVPKKRVCDRVVDCLLADDEINCHSPSNHLLSITRTSNNEENDPILQATLSNTKANSSAHEGANKYFTCKKLLQLVPSSKRCDKTLDCEDGSDEEDCKCADYVKHQNPNAICDGITDCHDASDENCLTCNSDQYFCNQTQKCIDLTQRCNGVADCDKSEDEWDCVALTDGKSVTFDIAGRPNLILSGVLTINKNGKWQTLCHNTSEQAAAVASNACYMIGFEDYVGFEERQEDAPFNVPSKENETCTSLYVRCSNVSLDNPMRNKHLDNVTEEIELYTSPWNAVIYADGAYKCMGAVLNSRWIVTSVGCFDGITNLRDHYVVVLLGKGKAALRVKGPHEQTLRIVESVEILGTDIILLRTEKYIEFTRYVKDVRLNIRRDGRRRENCVAIGVYNNKAKYVFLNPIENCEPGLRCFETKLKENCTDSNPWSGNVFCDSGNGWYTAAVFSEKKGLCGLSSVLQYTSLPFNKNRIFKAMEKFSPDAPRPECMGFRCALGECIPNNLTCNGIEDCVGGEDEHPTLCYENERACHLYGQCSCRHSELKCNDGKCIPKSAFCDMTNDCGDFSDEPPVCNCREYLKLTDPRKLCDGVIHCLDRSDESPESCPCPSDGFHCISTKHCIINEMVCDGFEDCPNGEDEKTCLDIVNEKNESTNAGELKRRTAGVWHSGCFNETYTKEELNTICMDLGYNRDGTDLLPAMAKQPGSTSLRPEFDDYQVVWIYRKGKSRFNLALRSGNEPYVRFVPDENCH</sequence>
<dbReference type="PROSITE" id="PS01209">
    <property type="entry name" value="LDLRA_1"/>
    <property type="match status" value="4"/>
</dbReference>
<keyword evidence="9" id="KW-0472">Membrane</keyword>
<keyword evidence="1 7" id="KW-0645">Protease</keyword>
<evidence type="ECO:0000256" key="4">
    <source>
        <dbReference type="ARBA" id="ARBA00023157"/>
    </source>
</evidence>
<evidence type="ECO:0000259" key="11">
    <source>
        <dbReference type="PROSITE" id="PS50287"/>
    </source>
</evidence>
<evidence type="ECO:0000256" key="3">
    <source>
        <dbReference type="ARBA" id="ARBA00022825"/>
    </source>
</evidence>
<dbReference type="PANTHER" id="PTHR24258">
    <property type="entry name" value="SERINE PROTEASE-RELATED"/>
    <property type="match status" value="1"/>
</dbReference>
<feature type="region of interest" description="Disordered" evidence="8">
    <location>
        <begin position="1"/>
        <end position="25"/>
    </location>
</feature>
<feature type="compositionally biased region" description="Basic and acidic residues" evidence="8">
    <location>
        <begin position="366"/>
        <end position="377"/>
    </location>
</feature>
<dbReference type="InterPro" id="IPR036055">
    <property type="entry name" value="LDL_receptor-like_sf"/>
</dbReference>
<feature type="disulfide bond" evidence="5">
    <location>
        <begin position="986"/>
        <end position="1001"/>
    </location>
</feature>
<feature type="compositionally biased region" description="Basic and acidic residues" evidence="8">
    <location>
        <begin position="659"/>
        <end position="672"/>
    </location>
</feature>
<organism evidence="12 13">
    <name type="scientific">Phyllotreta striolata</name>
    <name type="common">Striped flea beetle</name>
    <name type="synonym">Crioceris striolata</name>
    <dbReference type="NCBI Taxonomy" id="444603"/>
    <lineage>
        <taxon>Eukaryota</taxon>
        <taxon>Metazoa</taxon>
        <taxon>Ecdysozoa</taxon>
        <taxon>Arthropoda</taxon>
        <taxon>Hexapoda</taxon>
        <taxon>Insecta</taxon>
        <taxon>Pterygota</taxon>
        <taxon>Neoptera</taxon>
        <taxon>Endopterygota</taxon>
        <taxon>Coleoptera</taxon>
        <taxon>Polyphaga</taxon>
        <taxon>Cucujiformia</taxon>
        <taxon>Chrysomeloidea</taxon>
        <taxon>Chrysomelidae</taxon>
        <taxon>Galerucinae</taxon>
        <taxon>Alticini</taxon>
        <taxon>Phyllotreta</taxon>
    </lineage>
</organism>
<dbReference type="OrthoDB" id="10016557at2759"/>
<feature type="compositionally biased region" description="Basic and acidic residues" evidence="8">
    <location>
        <begin position="316"/>
        <end position="326"/>
    </location>
</feature>
<dbReference type="SUPFAM" id="SSF57424">
    <property type="entry name" value="LDL receptor-like module"/>
    <property type="match status" value="7"/>
</dbReference>
<dbReference type="PROSITE" id="PS00134">
    <property type="entry name" value="TRYPSIN_HIS"/>
    <property type="match status" value="1"/>
</dbReference>
<dbReference type="CDD" id="cd00112">
    <property type="entry name" value="LDLa"/>
    <property type="match status" value="8"/>
</dbReference>
<feature type="compositionally biased region" description="Low complexity" evidence="8">
    <location>
        <begin position="477"/>
        <end position="503"/>
    </location>
</feature>
<feature type="compositionally biased region" description="Polar residues" evidence="8">
    <location>
        <begin position="504"/>
        <end position="518"/>
    </location>
</feature>
<dbReference type="FunFam" id="2.40.10.10:FF:000003">
    <property type="entry name" value="Transmembrane serine protease 3"/>
    <property type="match status" value="1"/>
</dbReference>
<protein>
    <recommendedName>
        <fullName evidence="14">Serine protease nudel</fullName>
    </recommendedName>
</protein>
<dbReference type="InterPro" id="IPR043504">
    <property type="entry name" value="Peptidase_S1_PA_chymotrypsin"/>
</dbReference>
<feature type="compositionally biased region" description="Basic and acidic residues" evidence="8">
    <location>
        <begin position="421"/>
        <end position="430"/>
    </location>
</feature>
<feature type="transmembrane region" description="Helical" evidence="9">
    <location>
        <begin position="54"/>
        <end position="75"/>
    </location>
</feature>
<dbReference type="InterPro" id="IPR018114">
    <property type="entry name" value="TRYPSIN_HIS"/>
</dbReference>
<feature type="compositionally biased region" description="Low complexity" evidence="8">
    <location>
        <begin position="381"/>
        <end position="395"/>
    </location>
</feature>
<dbReference type="GO" id="GO:0004252">
    <property type="term" value="F:serine-type endopeptidase activity"/>
    <property type="evidence" value="ECO:0007669"/>
    <property type="project" value="InterPro"/>
</dbReference>
<name>A0A9P0E1C4_PHYSR</name>
<feature type="disulfide bond" evidence="5">
    <location>
        <begin position="1624"/>
        <end position="1639"/>
    </location>
</feature>
<dbReference type="PROSITE" id="PS00135">
    <property type="entry name" value="TRYPSIN_SER"/>
    <property type="match status" value="1"/>
</dbReference>
<dbReference type="InterPro" id="IPR023415">
    <property type="entry name" value="LDLR_class-A_CS"/>
</dbReference>
<evidence type="ECO:0000313" key="12">
    <source>
        <dbReference type="EMBL" id="CAH1186896.1"/>
    </source>
</evidence>
<dbReference type="Proteomes" id="UP001153712">
    <property type="component" value="Chromosome 7"/>
</dbReference>
<feature type="region of interest" description="Disordered" evidence="8">
    <location>
        <begin position="645"/>
        <end position="786"/>
    </location>
</feature>
<dbReference type="PROSITE" id="PS50287">
    <property type="entry name" value="SRCR_2"/>
    <property type="match status" value="1"/>
</dbReference>
<dbReference type="SUPFAM" id="SSF50494">
    <property type="entry name" value="Trypsin-like serine proteases"/>
    <property type="match status" value="2"/>
</dbReference>
<dbReference type="InterPro" id="IPR015420">
    <property type="entry name" value="Peptidase_S1A_nudel"/>
</dbReference>
<feature type="compositionally biased region" description="Polar residues" evidence="8">
    <location>
        <begin position="351"/>
        <end position="365"/>
    </location>
</feature>
<keyword evidence="9" id="KW-0812">Transmembrane</keyword>
<feature type="disulfide bond" evidence="5">
    <location>
        <begin position="2019"/>
        <end position="2037"/>
    </location>
</feature>
<keyword evidence="13" id="KW-1185">Reference proteome</keyword>
<dbReference type="Gene3D" id="4.10.400.10">
    <property type="entry name" value="Low-density Lipoprotein Receptor"/>
    <property type="match status" value="7"/>
</dbReference>
<feature type="region of interest" description="Disordered" evidence="8">
    <location>
        <begin position="471"/>
        <end position="518"/>
    </location>
</feature>
<feature type="non-terminal residue" evidence="12">
    <location>
        <position position="2224"/>
    </location>
</feature>
<keyword evidence="2 7" id="KW-0378">Hydrolase</keyword>
<dbReference type="GO" id="GO:0016020">
    <property type="term" value="C:membrane"/>
    <property type="evidence" value="ECO:0007669"/>
    <property type="project" value="InterPro"/>
</dbReference>
<feature type="domain" description="Peptidase S1" evidence="10">
    <location>
        <begin position="1755"/>
        <end position="1952"/>
    </location>
</feature>
<proteinExistence type="predicted"/>
<dbReference type="Pfam" id="PF00089">
    <property type="entry name" value="Trypsin"/>
    <property type="match status" value="1"/>
</dbReference>
<evidence type="ECO:0000256" key="7">
    <source>
        <dbReference type="RuleBase" id="RU363034"/>
    </source>
</evidence>
<feature type="disulfide bond" evidence="5">
    <location>
        <begin position="1968"/>
        <end position="1986"/>
    </location>
</feature>
<feature type="region of interest" description="Disordered" evidence="8">
    <location>
        <begin position="271"/>
        <end position="291"/>
    </location>
</feature>
<feature type="domain" description="SRCR" evidence="11">
    <location>
        <begin position="2117"/>
        <end position="2162"/>
    </location>
</feature>
<feature type="compositionally biased region" description="Polar residues" evidence="8">
    <location>
        <begin position="720"/>
        <end position="732"/>
    </location>
</feature>
<feature type="compositionally biased region" description="Polar residues" evidence="8">
    <location>
        <begin position="327"/>
        <end position="344"/>
    </location>
</feature>